<dbReference type="Pfam" id="PF05641">
    <property type="entry name" value="Agenet"/>
    <property type="match status" value="1"/>
</dbReference>
<feature type="region of interest" description="Disordered" evidence="1">
    <location>
        <begin position="559"/>
        <end position="584"/>
    </location>
</feature>
<dbReference type="KEGG" id="mcha:111010391"/>
<evidence type="ECO:0000313" key="3">
    <source>
        <dbReference type="Proteomes" id="UP000504603"/>
    </source>
</evidence>
<dbReference type="PANTHER" id="PTHR31917:SF101">
    <property type="entry name" value="OS07G0607300 PROTEIN"/>
    <property type="match status" value="1"/>
</dbReference>
<evidence type="ECO:0000256" key="1">
    <source>
        <dbReference type="SAM" id="MobiDB-lite"/>
    </source>
</evidence>
<dbReference type="Gene3D" id="2.30.30.490">
    <property type="match status" value="1"/>
</dbReference>
<dbReference type="Proteomes" id="UP000504603">
    <property type="component" value="Unplaced"/>
</dbReference>
<evidence type="ECO:0000259" key="2">
    <source>
        <dbReference type="PROSITE" id="PS51038"/>
    </source>
</evidence>
<dbReference type="PANTHER" id="PTHR31917">
    <property type="entry name" value="AGENET DOMAIN-CONTAINING PROTEIN-RELATED"/>
    <property type="match status" value="1"/>
</dbReference>
<dbReference type="SMART" id="SM00743">
    <property type="entry name" value="Agenet"/>
    <property type="match status" value="1"/>
</dbReference>
<sequence length="680" mass="77174">MMGHGNCFVEWKEQFVSQERGNRVVHYFLKDSAGESILAVVGTERSVRHMFYVVADEFLKVHGKESSVHAGFKWRSRREVVDWLTSMLSKQHSPGNHSVFNAEPCECDAIQTLGSLQFSHSGVVIPHSGVADDKVRPSRNAKGLASDIVWSGAAWTCGKRLKHYPSFCRNGTSIMVQSFVYVMAKGANHYLAYLEDMYEDRRGQKKVKVRWFHHSQEVKGVITLRNSHPREVFITPYVQAISVECVDGPATILNREHYENCVNAFPQDALSKIHLCYRQFKSNRLKPFDLSKLHGYYDQPVLAYLSLNVLSKSEPIFDGLIGEEDEDLDLENIARPKVRRMRNAKGCRTFELENAKVRKSGSRRHMLTYKSCQEHNYSFLGGRFLSHKHVLHDYTPAFEVDEKIELLCQDSGIRGCWFRCTVLYASPKQIRVQYDDLQDEDGYGNLEEWVPAYKVALPDILGMRHPGRLITRPVPQEQIELALDIGVAVDAWWSDGWWEGVVTGLDDSGNEDVHIYFPGEGLFLNIHRTNLRKSRDWFGGRWIDVEAKPSILSTISDLNSADDKHSKSVSHVEPNSSANVNAGTNLSQVKEEVLEETALASLEMLRELNGGMKQVSSELDDQSEDDGGGDNTTNSDSEDENDENSNWVNKSEMDSMETSEQNCREEEAEDMDMDTEAVDV</sequence>
<feature type="compositionally biased region" description="Polar residues" evidence="1">
    <location>
        <begin position="573"/>
        <end position="584"/>
    </location>
</feature>
<feature type="region of interest" description="Disordered" evidence="1">
    <location>
        <begin position="614"/>
        <end position="680"/>
    </location>
</feature>
<evidence type="ECO:0000313" key="4">
    <source>
        <dbReference type="RefSeq" id="XP_022139468.1"/>
    </source>
</evidence>
<dbReference type="OrthoDB" id="1883212at2759"/>
<feature type="domain" description="BAH" evidence="2">
    <location>
        <begin position="172"/>
        <end position="291"/>
    </location>
</feature>
<dbReference type="InterPro" id="IPR043151">
    <property type="entry name" value="BAH_sf"/>
</dbReference>
<keyword evidence="3" id="KW-1185">Reference proteome</keyword>
<feature type="compositionally biased region" description="Acidic residues" evidence="1">
    <location>
        <begin position="618"/>
        <end position="628"/>
    </location>
</feature>
<feature type="compositionally biased region" description="Acidic residues" evidence="1">
    <location>
        <begin position="666"/>
        <end position="680"/>
    </location>
</feature>
<dbReference type="Pfam" id="PF01426">
    <property type="entry name" value="BAH"/>
    <property type="match status" value="1"/>
</dbReference>
<proteinExistence type="predicted"/>
<organism evidence="3 4">
    <name type="scientific">Momordica charantia</name>
    <name type="common">Bitter gourd</name>
    <name type="synonym">Balsam pear</name>
    <dbReference type="NCBI Taxonomy" id="3673"/>
    <lineage>
        <taxon>Eukaryota</taxon>
        <taxon>Viridiplantae</taxon>
        <taxon>Streptophyta</taxon>
        <taxon>Embryophyta</taxon>
        <taxon>Tracheophyta</taxon>
        <taxon>Spermatophyta</taxon>
        <taxon>Magnoliopsida</taxon>
        <taxon>eudicotyledons</taxon>
        <taxon>Gunneridae</taxon>
        <taxon>Pentapetalae</taxon>
        <taxon>rosids</taxon>
        <taxon>fabids</taxon>
        <taxon>Cucurbitales</taxon>
        <taxon>Cucurbitaceae</taxon>
        <taxon>Momordiceae</taxon>
        <taxon>Momordica</taxon>
    </lineage>
</organism>
<gene>
    <name evidence="4" type="primary">LOC111010391</name>
</gene>
<dbReference type="InterPro" id="IPR001025">
    <property type="entry name" value="BAH_dom"/>
</dbReference>
<dbReference type="CDD" id="cd20405">
    <property type="entry name" value="Tudor_Agenet_AtDUF_rpt1_3"/>
    <property type="match status" value="1"/>
</dbReference>
<protein>
    <submittedName>
        <fullName evidence="4">Uncharacterized protein LOC111010391 isoform X1</fullName>
    </submittedName>
</protein>
<dbReference type="AlphaFoldDB" id="A0A6J1CFN8"/>
<dbReference type="RefSeq" id="XP_022139468.1">
    <property type="nucleotide sequence ID" value="XM_022283776.1"/>
</dbReference>
<dbReference type="InterPro" id="IPR014002">
    <property type="entry name" value="Agenet_dom_plant"/>
</dbReference>
<dbReference type="PROSITE" id="PS51038">
    <property type="entry name" value="BAH"/>
    <property type="match status" value="1"/>
</dbReference>
<dbReference type="GeneID" id="111010391"/>
<name>A0A6J1CFN8_MOMCH</name>
<accession>A0A6J1CFN8</accession>
<dbReference type="SMART" id="SM00439">
    <property type="entry name" value="BAH"/>
    <property type="match status" value="1"/>
</dbReference>
<reference evidence="4" key="1">
    <citation type="submission" date="2025-08" db="UniProtKB">
        <authorList>
            <consortium name="RefSeq"/>
        </authorList>
    </citation>
    <scope>IDENTIFICATION</scope>
    <source>
        <strain evidence="4">OHB3-1</strain>
    </source>
</reference>
<dbReference type="GO" id="GO:0003682">
    <property type="term" value="F:chromatin binding"/>
    <property type="evidence" value="ECO:0007669"/>
    <property type="project" value="InterPro"/>
</dbReference>
<dbReference type="InterPro" id="IPR008395">
    <property type="entry name" value="Agenet-like_dom"/>
</dbReference>